<reference evidence="11" key="2">
    <citation type="submission" date="2021-09" db="EMBL/GenBank/DDBJ databases">
        <authorList>
            <person name="Gilroy R."/>
        </authorList>
    </citation>
    <scope>NUCLEOTIDE SEQUENCE</scope>
    <source>
        <strain evidence="11">CHK173-2119</strain>
    </source>
</reference>
<proteinExistence type="inferred from homology"/>
<keyword evidence="3" id="KW-0808">Transferase</keyword>
<evidence type="ECO:0000313" key="11">
    <source>
        <dbReference type="EMBL" id="HJE15915.1"/>
    </source>
</evidence>
<evidence type="ECO:0000313" key="12">
    <source>
        <dbReference type="Proteomes" id="UP000774947"/>
    </source>
</evidence>
<dbReference type="PROSITE" id="PS50044">
    <property type="entry name" value="SIGMA54_3"/>
    <property type="match status" value="1"/>
</dbReference>
<evidence type="ECO:0000256" key="3">
    <source>
        <dbReference type="ARBA" id="ARBA00022679"/>
    </source>
</evidence>
<protein>
    <submittedName>
        <fullName evidence="11">RNA polymerase factor sigma-54</fullName>
    </submittedName>
</protein>
<evidence type="ECO:0000256" key="1">
    <source>
        <dbReference type="ARBA" id="ARBA00008798"/>
    </source>
</evidence>
<dbReference type="InterPro" id="IPR007634">
    <property type="entry name" value="RNA_pol_sigma_54_DNA-bd"/>
</dbReference>
<dbReference type="PANTHER" id="PTHR32248:SF4">
    <property type="entry name" value="RNA POLYMERASE SIGMA-54 FACTOR"/>
    <property type="match status" value="1"/>
</dbReference>
<keyword evidence="5" id="KW-0805">Transcription regulation</keyword>
<evidence type="ECO:0000256" key="5">
    <source>
        <dbReference type="ARBA" id="ARBA00023015"/>
    </source>
</evidence>
<dbReference type="Pfam" id="PF04963">
    <property type="entry name" value="Sigma54_CBD"/>
    <property type="match status" value="1"/>
</dbReference>
<dbReference type="GO" id="GO:0006352">
    <property type="term" value="P:DNA-templated transcription initiation"/>
    <property type="evidence" value="ECO:0007669"/>
    <property type="project" value="InterPro"/>
</dbReference>
<dbReference type="PRINTS" id="PR00045">
    <property type="entry name" value="SIGMA54FCT"/>
</dbReference>
<dbReference type="GO" id="GO:0016779">
    <property type="term" value="F:nucleotidyltransferase activity"/>
    <property type="evidence" value="ECO:0007669"/>
    <property type="project" value="UniProtKB-KW"/>
</dbReference>
<dbReference type="PIRSF" id="PIRSF000774">
    <property type="entry name" value="RpoN"/>
    <property type="match status" value="1"/>
</dbReference>
<dbReference type="InterPro" id="IPR000394">
    <property type="entry name" value="RNA_pol_sigma_54"/>
</dbReference>
<comment type="similarity">
    <text evidence="1">Belongs to the sigma-54 factor family.</text>
</comment>
<sequence length="422" mass="48235">MTQSQKMMQTPHQRLVTRLFLTPQITQGLSILQLGVPQLDTYLKSMAVNNPLIKIKHSTRKSLPIDPDWDIISAETLNQHLMSQNRLLKISPVKQRAVTVLINRLSQSGYLQESLSQISLQTQISEKKLVEALRILQSMDPIGVGARNLCECLLLQARVKDGFDNVALEILQADQLELLAQPRNWPLLSHSKPRLQQALSSIQMLNPFPGAQFSSASDVPYLIPDLYLKRTASGLVIKTASDLLPRIVFDDTYYQQLLTVADEETKKYLDVQVEQYQMIQSSLNRREKTLWLIGKYIATHQVQYFEQLTLKSLKPMTLQKCAFDLGYATSTISRAVQDKYLQVDNRIIPLRTFFQRQVNCKDTQIQIMDLISDLIAHENIRVPLSDKQITQILSESGHPIARRTVSKYRSQAGFATHYLRHK</sequence>
<dbReference type="InterPro" id="IPR038709">
    <property type="entry name" value="RpoN_core-bd_sf"/>
</dbReference>
<evidence type="ECO:0000256" key="2">
    <source>
        <dbReference type="ARBA" id="ARBA00022478"/>
    </source>
</evidence>
<dbReference type="Gene3D" id="1.10.10.60">
    <property type="entry name" value="Homeodomain-like"/>
    <property type="match status" value="1"/>
</dbReference>
<evidence type="ECO:0000256" key="4">
    <source>
        <dbReference type="ARBA" id="ARBA00022695"/>
    </source>
</evidence>
<accession>A0A921DVG1</accession>
<dbReference type="NCBIfam" id="TIGR02395">
    <property type="entry name" value="rpoN_sigma"/>
    <property type="match status" value="1"/>
</dbReference>
<dbReference type="GO" id="GO:0000428">
    <property type="term" value="C:DNA-directed RNA polymerase complex"/>
    <property type="evidence" value="ECO:0007669"/>
    <property type="project" value="UniProtKB-KW"/>
</dbReference>
<dbReference type="GO" id="GO:0001216">
    <property type="term" value="F:DNA-binding transcription activator activity"/>
    <property type="evidence" value="ECO:0007669"/>
    <property type="project" value="InterPro"/>
</dbReference>
<dbReference type="Pfam" id="PF04552">
    <property type="entry name" value="Sigma54_DBD"/>
    <property type="match status" value="1"/>
</dbReference>
<keyword evidence="6" id="KW-0731">Sigma factor</keyword>
<dbReference type="AlphaFoldDB" id="A0A921DVG1"/>
<dbReference type="Pfam" id="PF00309">
    <property type="entry name" value="Sigma54_AID"/>
    <property type="match status" value="1"/>
</dbReference>
<feature type="domain" description="RNA polymerase sigma factor 54 core-binding" evidence="10">
    <location>
        <begin position="73"/>
        <end position="253"/>
    </location>
</feature>
<evidence type="ECO:0000259" key="9">
    <source>
        <dbReference type="Pfam" id="PF04552"/>
    </source>
</evidence>
<evidence type="ECO:0000256" key="7">
    <source>
        <dbReference type="ARBA" id="ARBA00023125"/>
    </source>
</evidence>
<dbReference type="PANTHER" id="PTHR32248">
    <property type="entry name" value="RNA POLYMERASE SIGMA-54 FACTOR"/>
    <property type="match status" value="1"/>
</dbReference>
<dbReference type="GO" id="GO:0016987">
    <property type="term" value="F:sigma factor activity"/>
    <property type="evidence" value="ECO:0007669"/>
    <property type="project" value="UniProtKB-KW"/>
</dbReference>
<feature type="domain" description="RNA polymerase sigma factor 54 DNA-binding" evidence="9">
    <location>
        <begin position="267"/>
        <end position="420"/>
    </location>
</feature>
<dbReference type="Gene3D" id="1.10.10.1330">
    <property type="entry name" value="RNA polymerase sigma-54 factor, core-binding domain"/>
    <property type="match status" value="1"/>
</dbReference>
<organism evidence="11 12">
    <name type="scientific">Lapidilactobacillus dextrinicus</name>
    <dbReference type="NCBI Taxonomy" id="51664"/>
    <lineage>
        <taxon>Bacteria</taxon>
        <taxon>Bacillati</taxon>
        <taxon>Bacillota</taxon>
        <taxon>Bacilli</taxon>
        <taxon>Lactobacillales</taxon>
        <taxon>Lactobacillaceae</taxon>
        <taxon>Lapidilactobacillus</taxon>
    </lineage>
</organism>
<evidence type="ECO:0000256" key="6">
    <source>
        <dbReference type="ARBA" id="ARBA00023082"/>
    </source>
</evidence>
<gene>
    <name evidence="11" type="primary">rpoN</name>
    <name evidence="11" type="ORF">K8W17_07545</name>
</gene>
<keyword evidence="2" id="KW-0240">DNA-directed RNA polymerase</keyword>
<keyword evidence="8" id="KW-0804">Transcription</keyword>
<dbReference type="EMBL" id="DYXY01000200">
    <property type="protein sequence ID" value="HJE15915.1"/>
    <property type="molecule type" value="Genomic_DNA"/>
</dbReference>
<reference evidence="11" key="1">
    <citation type="journal article" date="2021" name="PeerJ">
        <title>Extensive microbial diversity within the chicken gut microbiome revealed by metagenomics and culture.</title>
        <authorList>
            <person name="Gilroy R."/>
            <person name="Ravi A."/>
            <person name="Getino M."/>
            <person name="Pursley I."/>
            <person name="Horton D.L."/>
            <person name="Alikhan N.F."/>
            <person name="Baker D."/>
            <person name="Gharbi K."/>
            <person name="Hall N."/>
            <person name="Watson M."/>
            <person name="Adriaenssens E.M."/>
            <person name="Foster-Nyarko E."/>
            <person name="Jarju S."/>
            <person name="Secka A."/>
            <person name="Antonio M."/>
            <person name="Oren A."/>
            <person name="Chaudhuri R.R."/>
            <person name="La Ragione R."/>
            <person name="Hildebrand F."/>
            <person name="Pallen M.J."/>
        </authorList>
    </citation>
    <scope>NUCLEOTIDE SEQUENCE</scope>
    <source>
        <strain evidence="11">CHK173-2119</strain>
    </source>
</reference>
<evidence type="ECO:0000256" key="8">
    <source>
        <dbReference type="ARBA" id="ARBA00023163"/>
    </source>
</evidence>
<name>A0A921DVG1_9LACO</name>
<dbReference type="GO" id="GO:0003677">
    <property type="term" value="F:DNA binding"/>
    <property type="evidence" value="ECO:0007669"/>
    <property type="project" value="UniProtKB-KW"/>
</dbReference>
<keyword evidence="4" id="KW-0548">Nucleotidyltransferase</keyword>
<keyword evidence="7" id="KW-0238">DNA-binding</keyword>
<comment type="caution">
    <text evidence="11">The sequence shown here is derived from an EMBL/GenBank/DDBJ whole genome shotgun (WGS) entry which is preliminary data.</text>
</comment>
<dbReference type="Proteomes" id="UP000774947">
    <property type="component" value="Unassembled WGS sequence"/>
</dbReference>
<evidence type="ECO:0000259" key="10">
    <source>
        <dbReference type="Pfam" id="PF04963"/>
    </source>
</evidence>
<dbReference type="InterPro" id="IPR007046">
    <property type="entry name" value="RNA_pol_sigma_54_core-bd"/>
</dbReference>